<feature type="domain" description="PAS" evidence="9">
    <location>
        <begin position="637"/>
        <end position="680"/>
    </location>
</feature>
<keyword evidence="7" id="KW-0812">Transmembrane</keyword>
<dbReference type="PANTHER" id="PTHR42878:SF15">
    <property type="entry name" value="BACTERIOPHYTOCHROME"/>
    <property type="match status" value="1"/>
</dbReference>
<feature type="domain" description="Histidine kinase" evidence="8">
    <location>
        <begin position="786"/>
        <end position="981"/>
    </location>
</feature>
<gene>
    <name evidence="12" type="ORF">KHC33_07590</name>
</gene>
<evidence type="ECO:0000256" key="6">
    <source>
        <dbReference type="ARBA" id="ARBA00023136"/>
    </source>
</evidence>
<dbReference type="Gene3D" id="6.10.340.10">
    <property type="match status" value="1"/>
</dbReference>
<evidence type="ECO:0000256" key="2">
    <source>
        <dbReference type="ARBA" id="ARBA00012438"/>
    </source>
</evidence>
<evidence type="ECO:0000256" key="5">
    <source>
        <dbReference type="ARBA" id="ARBA00022777"/>
    </source>
</evidence>
<evidence type="ECO:0000259" key="10">
    <source>
        <dbReference type="PROSITE" id="PS50113"/>
    </source>
</evidence>
<evidence type="ECO:0000259" key="9">
    <source>
        <dbReference type="PROSITE" id="PS50112"/>
    </source>
</evidence>
<dbReference type="SMART" id="SM00387">
    <property type="entry name" value="HATPase_c"/>
    <property type="match status" value="1"/>
</dbReference>
<dbReference type="CDD" id="cd00075">
    <property type="entry name" value="HATPase"/>
    <property type="match status" value="1"/>
</dbReference>
<dbReference type="PROSITE" id="PS50113">
    <property type="entry name" value="PAC"/>
    <property type="match status" value="1"/>
</dbReference>
<evidence type="ECO:0000313" key="13">
    <source>
        <dbReference type="Proteomes" id="UP000680656"/>
    </source>
</evidence>
<dbReference type="CDD" id="cd00130">
    <property type="entry name" value="PAS"/>
    <property type="match status" value="1"/>
</dbReference>
<dbReference type="SMART" id="SM00304">
    <property type="entry name" value="HAMP"/>
    <property type="match status" value="1"/>
</dbReference>
<evidence type="ECO:0000259" key="11">
    <source>
        <dbReference type="PROSITE" id="PS50885"/>
    </source>
</evidence>
<dbReference type="PROSITE" id="PS50112">
    <property type="entry name" value="PAS"/>
    <property type="match status" value="1"/>
</dbReference>
<evidence type="ECO:0000313" key="12">
    <source>
        <dbReference type="EMBL" id="QVV90334.1"/>
    </source>
</evidence>
<keyword evidence="6 7" id="KW-0472">Membrane</keyword>
<name>A0A8E7B1L7_9EURY</name>
<accession>A0A8E7B1L7</accession>
<keyword evidence="4" id="KW-0808">Transferase</keyword>
<keyword evidence="7" id="KW-1133">Transmembrane helix</keyword>
<dbReference type="SMART" id="SM00091">
    <property type="entry name" value="PAS"/>
    <property type="match status" value="2"/>
</dbReference>
<dbReference type="SUPFAM" id="SSF158472">
    <property type="entry name" value="HAMP domain-like"/>
    <property type="match status" value="1"/>
</dbReference>
<dbReference type="EMBL" id="CP075546">
    <property type="protein sequence ID" value="QVV90334.1"/>
    <property type="molecule type" value="Genomic_DNA"/>
</dbReference>
<feature type="transmembrane region" description="Helical" evidence="7">
    <location>
        <begin position="314"/>
        <end position="337"/>
    </location>
</feature>
<dbReference type="PANTHER" id="PTHR42878">
    <property type="entry name" value="TWO-COMPONENT HISTIDINE KINASE"/>
    <property type="match status" value="1"/>
</dbReference>
<dbReference type="NCBIfam" id="TIGR00229">
    <property type="entry name" value="sensory_box"/>
    <property type="match status" value="1"/>
</dbReference>
<feature type="domain" description="HAMP" evidence="11">
    <location>
        <begin position="339"/>
        <end position="391"/>
    </location>
</feature>
<dbReference type="GO" id="GO:0004673">
    <property type="term" value="F:protein histidine kinase activity"/>
    <property type="evidence" value="ECO:0007669"/>
    <property type="project" value="UniProtKB-EC"/>
</dbReference>
<dbReference type="PROSITE" id="PS50885">
    <property type="entry name" value="HAMP"/>
    <property type="match status" value="1"/>
</dbReference>
<dbReference type="InterPro" id="IPR050351">
    <property type="entry name" value="BphY/WalK/GraS-like"/>
</dbReference>
<dbReference type="GO" id="GO:0007234">
    <property type="term" value="P:osmosensory signaling via phosphorelay pathway"/>
    <property type="evidence" value="ECO:0007669"/>
    <property type="project" value="TreeGrafter"/>
</dbReference>
<dbReference type="SUPFAM" id="SSF55785">
    <property type="entry name" value="PYP-like sensor domain (PAS domain)"/>
    <property type="match status" value="3"/>
</dbReference>
<dbReference type="GO" id="GO:0030295">
    <property type="term" value="F:protein kinase activator activity"/>
    <property type="evidence" value="ECO:0007669"/>
    <property type="project" value="TreeGrafter"/>
</dbReference>
<dbReference type="EC" id="2.7.13.3" evidence="2"/>
<feature type="transmembrane region" description="Helical" evidence="7">
    <location>
        <begin position="17"/>
        <end position="37"/>
    </location>
</feature>
<dbReference type="GO" id="GO:0000156">
    <property type="term" value="F:phosphorelay response regulator activity"/>
    <property type="evidence" value="ECO:0007669"/>
    <property type="project" value="TreeGrafter"/>
</dbReference>
<dbReference type="InterPro" id="IPR000014">
    <property type="entry name" value="PAS"/>
</dbReference>
<dbReference type="KEGG" id="mrtj:KHC33_07590"/>
<evidence type="ECO:0000259" key="8">
    <source>
        <dbReference type="PROSITE" id="PS50109"/>
    </source>
</evidence>
<evidence type="ECO:0000256" key="1">
    <source>
        <dbReference type="ARBA" id="ARBA00000085"/>
    </source>
</evidence>
<dbReference type="InterPro" id="IPR013656">
    <property type="entry name" value="PAS_4"/>
</dbReference>
<dbReference type="InterPro" id="IPR001610">
    <property type="entry name" value="PAC"/>
</dbReference>
<evidence type="ECO:0000256" key="3">
    <source>
        <dbReference type="ARBA" id="ARBA00022553"/>
    </source>
</evidence>
<dbReference type="Pfam" id="PF13188">
    <property type="entry name" value="PAS_8"/>
    <property type="match status" value="1"/>
</dbReference>
<dbReference type="Pfam" id="PF13426">
    <property type="entry name" value="PAS_9"/>
    <property type="match status" value="1"/>
</dbReference>
<organism evidence="12 13">
    <name type="scientific">Methanospirillum purgamenti</name>
    <dbReference type="NCBI Taxonomy" id="2834276"/>
    <lineage>
        <taxon>Archaea</taxon>
        <taxon>Methanobacteriati</taxon>
        <taxon>Methanobacteriota</taxon>
        <taxon>Stenosarchaea group</taxon>
        <taxon>Methanomicrobia</taxon>
        <taxon>Methanomicrobiales</taxon>
        <taxon>Methanospirillaceae</taxon>
        <taxon>Methanospirillum</taxon>
    </lineage>
</organism>
<dbReference type="PROSITE" id="PS50109">
    <property type="entry name" value="HIS_KIN"/>
    <property type="match status" value="1"/>
</dbReference>
<evidence type="ECO:0000256" key="4">
    <source>
        <dbReference type="ARBA" id="ARBA00022679"/>
    </source>
</evidence>
<evidence type="ECO:0000256" key="7">
    <source>
        <dbReference type="SAM" id="Phobius"/>
    </source>
</evidence>
<dbReference type="InterPro" id="IPR003660">
    <property type="entry name" value="HAMP_dom"/>
</dbReference>
<proteinExistence type="predicted"/>
<feature type="domain" description="PAC" evidence="10">
    <location>
        <begin position="723"/>
        <end position="775"/>
    </location>
</feature>
<dbReference type="GO" id="GO:0016020">
    <property type="term" value="C:membrane"/>
    <property type="evidence" value="ECO:0007669"/>
    <property type="project" value="UniProtKB-SubCell"/>
</dbReference>
<keyword evidence="3" id="KW-0597">Phosphoprotein</keyword>
<dbReference type="SMART" id="SM00086">
    <property type="entry name" value="PAC"/>
    <property type="match status" value="2"/>
</dbReference>
<protein>
    <recommendedName>
        <fullName evidence="2">histidine kinase</fullName>
        <ecNumber evidence="2">2.7.13.3</ecNumber>
    </recommendedName>
</protein>
<dbReference type="CDD" id="cd06225">
    <property type="entry name" value="HAMP"/>
    <property type="match status" value="1"/>
</dbReference>
<dbReference type="InterPro" id="IPR005467">
    <property type="entry name" value="His_kinase_dom"/>
</dbReference>
<comment type="catalytic activity">
    <reaction evidence="1">
        <text>ATP + protein L-histidine = ADP + protein N-phospho-L-histidine.</text>
        <dbReference type="EC" id="2.7.13.3"/>
    </reaction>
</comment>
<dbReference type="Pfam" id="PF00672">
    <property type="entry name" value="HAMP"/>
    <property type="match status" value="1"/>
</dbReference>
<keyword evidence="5" id="KW-0418">Kinase</keyword>
<dbReference type="Gene3D" id="3.30.565.10">
    <property type="entry name" value="Histidine kinase-like ATPase, C-terminal domain"/>
    <property type="match status" value="1"/>
</dbReference>
<dbReference type="InterPro" id="IPR000700">
    <property type="entry name" value="PAS-assoc_C"/>
</dbReference>
<dbReference type="Pfam" id="PF08448">
    <property type="entry name" value="PAS_4"/>
    <property type="match status" value="1"/>
</dbReference>
<dbReference type="Gene3D" id="3.30.450.20">
    <property type="entry name" value="PAS domain"/>
    <property type="match status" value="3"/>
</dbReference>
<dbReference type="InterPro" id="IPR003594">
    <property type="entry name" value="HATPase_dom"/>
</dbReference>
<dbReference type="InterPro" id="IPR036890">
    <property type="entry name" value="HATPase_C_sf"/>
</dbReference>
<dbReference type="RefSeq" id="WP_214421105.1">
    <property type="nucleotide sequence ID" value="NZ_CP075546.1"/>
</dbReference>
<dbReference type="SUPFAM" id="SSF55874">
    <property type="entry name" value="ATPase domain of HSP90 chaperone/DNA topoisomerase II/histidine kinase"/>
    <property type="match status" value="1"/>
</dbReference>
<dbReference type="GeneID" id="65097036"/>
<dbReference type="Proteomes" id="UP000680656">
    <property type="component" value="Chromosome"/>
</dbReference>
<dbReference type="AlphaFoldDB" id="A0A8E7B1L7"/>
<sequence>MTLTIPSGSELSFKRSLMALFIIIILISLISITAIYYSETSKQIDDRFYKDLNQTEFFLKGASDRITKGQMLWESTYNKPLRTVSDLVIKEYESHSRDPSQIDLHYIINQIDPDYRDRIDILIINSSGVVEYSSNLNDLYLDFRKWGSFNKTITDIRMNDSFRLDRVVRGFDTNKPWRIFAYQPTPDHRFLVEIAYNIFNDYQTERNELSLNALVNQVMNQDSRVLELDLIGSTGMIMSEVDEIPIPAHPDVANISMELYAIHGSRDIYDDENQTLTRYFFIESGDRTSPASEYIDYIARMVFKTSEYHKEKGYLLSLTISLLLISILLSSLLAFLFSRFLFSPIESLLEDLDAIAEGDLDHHIRPSRHQELNRIAQTTSSMIDSIRRNISSLATSEKRYYSLFSNASDAIILWDGEKIINANPAAYTMFGWDTQKESLEYLLNCSSLITSLVGNTHENDKEWEQSTNISGKGKLIVNIRKVPLILDDVSLDLLQIRDITEEKRMHDEIHQLADIVRNTRAGIIAGPIERPDTVNDAYVSMHGFSSEEALENGFFGPVHSDSQGDIPVWIRMASDTGHSTGEAIRVRKDGTQFPALHDLTIITNSHGEKYLILNIQDITYQLQLWKLTLEKESLSDSLRLLNSILAHLPDPTFVIDTRGRILAWNRAMEDYSQTPMQELMTGEKTYSCAVYKNQRPILIDKILDSALDISKYYSNVKYENGVISAELEHITSTGVNRHEWAVAGPLYDSKGNLVGAIETIRDITDLKFALKKQSELNNKLMLLSSLTRHDIRNKVTIIDGFRFFAETETNDPKVTEILSHQKKAVADIGKLIDFSKTYEEIGIHEPSWHNVRQLFDWAVRQVAIELNYSCDISPLELYSDALIKQVFYNLVENSTRHGVNVTCIRLSFESNAEEGLLQYEDNGGGIPDDDKDKIFLRGYGKNTGLGLFLIKEVLAITDISISEEGTYGTGVRFVFHIPHNRYRVGDTGKGES</sequence>
<dbReference type="Pfam" id="PF02518">
    <property type="entry name" value="HATPase_c"/>
    <property type="match status" value="1"/>
</dbReference>
<keyword evidence="13" id="KW-1185">Reference proteome</keyword>
<reference evidence="12 13" key="1">
    <citation type="submission" date="2021-05" db="EMBL/GenBank/DDBJ databases">
        <title>A novel Methanospirillum isolate from a pyrite-forming mixed culture.</title>
        <authorList>
            <person name="Bunk B."/>
            <person name="Sproer C."/>
            <person name="Spring S."/>
            <person name="Pester M."/>
        </authorList>
    </citation>
    <scope>NUCLEOTIDE SEQUENCE [LARGE SCALE GENOMIC DNA]</scope>
    <source>
        <strain evidence="12 13">J.3.6.1-F.2.7.3</strain>
    </source>
</reference>
<dbReference type="InterPro" id="IPR035965">
    <property type="entry name" value="PAS-like_dom_sf"/>
</dbReference>